<comment type="caution">
    <text evidence="2">The sequence shown here is derived from an EMBL/GenBank/DDBJ whole genome shotgun (WGS) entry which is preliminary data.</text>
</comment>
<feature type="signal peptide" evidence="1">
    <location>
        <begin position="1"/>
        <end position="15"/>
    </location>
</feature>
<accession>A0ABU7AYI9</accession>
<organism evidence="2 3">
    <name type="scientific">Ataeniobius toweri</name>
    <dbReference type="NCBI Taxonomy" id="208326"/>
    <lineage>
        <taxon>Eukaryota</taxon>
        <taxon>Metazoa</taxon>
        <taxon>Chordata</taxon>
        <taxon>Craniata</taxon>
        <taxon>Vertebrata</taxon>
        <taxon>Euteleostomi</taxon>
        <taxon>Actinopterygii</taxon>
        <taxon>Neopterygii</taxon>
        <taxon>Teleostei</taxon>
        <taxon>Neoteleostei</taxon>
        <taxon>Acanthomorphata</taxon>
        <taxon>Ovalentaria</taxon>
        <taxon>Atherinomorphae</taxon>
        <taxon>Cyprinodontiformes</taxon>
        <taxon>Goodeidae</taxon>
        <taxon>Ataeniobius</taxon>
    </lineage>
</organism>
<evidence type="ECO:0000313" key="3">
    <source>
        <dbReference type="Proteomes" id="UP001345963"/>
    </source>
</evidence>
<evidence type="ECO:0000313" key="2">
    <source>
        <dbReference type="EMBL" id="MED6243079.1"/>
    </source>
</evidence>
<dbReference type="Proteomes" id="UP001345963">
    <property type="component" value="Unassembled WGS sequence"/>
</dbReference>
<sequence length="85" mass="9176">MSAAVTLLLWQAMKAIQDAANILEVFTVVGCALRQFLKHGTKEKGGIFFNLSSGSLQFLISYHGSLAAAMVNLLLDQFSLMAISL</sequence>
<name>A0ABU7AYI9_9TELE</name>
<protein>
    <submittedName>
        <fullName evidence="2">Uncharacterized protein</fullName>
    </submittedName>
</protein>
<proteinExistence type="predicted"/>
<reference evidence="2 3" key="1">
    <citation type="submission" date="2021-07" db="EMBL/GenBank/DDBJ databases">
        <authorList>
            <person name="Palmer J.M."/>
        </authorList>
    </citation>
    <scope>NUCLEOTIDE SEQUENCE [LARGE SCALE GENOMIC DNA]</scope>
    <source>
        <strain evidence="2 3">AT_MEX2019</strain>
        <tissue evidence="2">Muscle</tissue>
    </source>
</reference>
<keyword evidence="1" id="KW-0732">Signal</keyword>
<feature type="chain" id="PRO_5045726560" evidence="1">
    <location>
        <begin position="16"/>
        <end position="85"/>
    </location>
</feature>
<evidence type="ECO:0000256" key="1">
    <source>
        <dbReference type="SAM" id="SignalP"/>
    </source>
</evidence>
<gene>
    <name evidence="2" type="ORF">ATANTOWER_014576</name>
</gene>
<keyword evidence="3" id="KW-1185">Reference proteome</keyword>
<dbReference type="EMBL" id="JAHUTI010032537">
    <property type="protein sequence ID" value="MED6243079.1"/>
    <property type="molecule type" value="Genomic_DNA"/>
</dbReference>